<sequence length="182" mass="20800">MTNLNYAIVMRVIAQYALESIPPQLVIPDEIEAFDIGKIGLIVTKVFILQHDHASSTPGLHVTMVMHQCTIMGSWVESMDNIGTLVGRDDPSQLLISYGEFVNAFPSKHIFLDPRLDIFNNISFNFANNRSVQKSNICVCKIYINKFFNECTMNYFVREEIGSYLPYFLLMFNPEHIYGDFG</sequence>
<comment type="caution">
    <text evidence="1">The sequence shown here is derived from an EMBL/GenBank/DDBJ whole genome shotgun (WGS) entry which is preliminary data.</text>
</comment>
<gene>
    <name evidence="1" type="ORF">H5410_051620</name>
</gene>
<name>A0A9J5WYN6_SOLCO</name>
<evidence type="ECO:0000313" key="1">
    <source>
        <dbReference type="EMBL" id="KAG5580993.1"/>
    </source>
</evidence>
<evidence type="ECO:0000313" key="2">
    <source>
        <dbReference type="Proteomes" id="UP000824120"/>
    </source>
</evidence>
<protein>
    <submittedName>
        <fullName evidence="1">Uncharacterized protein</fullName>
    </submittedName>
</protein>
<organism evidence="1 2">
    <name type="scientific">Solanum commersonii</name>
    <name type="common">Commerson's wild potato</name>
    <name type="synonym">Commerson's nightshade</name>
    <dbReference type="NCBI Taxonomy" id="4109"/>
    <lineage>
        <taxon>Eukaryota</taxon>
        <taxon>Viridiplantae</taxon>
        <taxon>Streptophyta</taxon>
        <taxon>Embryophyta</taxon>
        <taxon>Tracheophyta</taxon>
        <taxon>Spermatophyta</taxon>
        <taxon>Magnoliopsida</taxon>
        <taxon>eudicotyledons</taxon>
        <taxon>Gunneridae</taxon>
        <taxon>Pentapetalae</taxon>
        <taxon>asterids</taxon>
        <taxon>lamiids</taxon>
        <taxon>Solanales</taxon>
        <taxon>Solanaceae</taxon>
        <taxon>Solanoideae</taxon>
        <taxon>Solaneae</taxon>
        <taxon>Solanum</taxon>
    </lineage>
</organism>
<dbReference type="Proteomes" id="UP000824120">
    <property type="component" value="Chromosome 10"/>
</dbReference>
<keyword evidence="2" id="KW-1185">Reference proteome</keyword>
<dbReference type="AlphaFoldDB" id="A0A9J5WYN6"/>
<proteinExistence type="predicted"/>
<reference evidence="1 2" key="1">
    <citation type="submission" date="2020-09" db="EMBL/GenBank/DDBJ databases">
        <title>De no assembly of potato wild relative species, Solanum commersonii.</title>
        <authorList>
            <person name="Cho K."/>
        </authorList>
    </citation>
    <scope>NUCLEOTIDE SEQUENCE [LARGE SCALE GENOMIC DNA]</scope>
    <source>
        <strain evidence="1">LZ3.2</strain>
        <tissue evidence="1">Leaf</tissue>
    </source>
</reference>
<accession>A0A9J5WYN6</accession>
<dbReference type="EMBL" id="JACXVP010000010">
    <property type="protein sequence ID" value="KAG5580993.1"/>
    <property type="molecule type" value="Genomic_DNA"/>
</dbReference>